<sequence length="355" mass="40885">MLDRFPTELITLIIDVTSTSAWQRKALIDSLSSVSKRYRRVMRPLRESIVHVPRADVIPTLRSWPPARRKAVVTVTVGTDDHAQALEPFNLRDYSRLLSILPHVKHVYVRRVQESHYYNFLNSLSYQQMWFEMISSNPFRQCLSLCVRQARWRFPPTLESARFKLHRLRLELVLTDPDSGDDEDWGAGLEQFLTTQCLPCLRELRLFCRQLPKISTDFINQLEAAQVDFCRTANVESSGIRQMGPFSAPVLFSFDPLFLTYRGPKVQGIVYAHVRSQYIWLHMLLQDLPNLKAIGYSTLDPTVDIKNLELPGHPFAFAKQQIKSRSIELFAPGSGDDDFVNAGFLDFLRSRGPQT</sequence>
<evidence type="ECO:0000313" key="1">
    <source>
        <dbReference type="EMBL" id="KAG0667131.1"/>
    </source>
</evidence>
<protein>
    <submittedName>
        <fullName evidence="1">Uncharacterized protein</fullName>
    </submittedName>
</protein>
<gene>
    <name evidence="1" type="ORF">C6P46_002543</name>
</gene>
<dbReference type="Proteomes" id="UP000777482">
    <property type="component" value="Unassembled WGS sequence"/>
</dbReference>
<accession>A0A9P6W7V1</accession>
<dbReference type="AlphaFoldDB" id="A0A9P6W7V1"/>
<evidence type="ECO:0000313" key="2">
    <source>
        <dbReference type="Proteomes" id="UP000777482"/>
    </source>
</evidence>
<comment type="caution">
    <text evidence="1">The sequence shown here is derived from an EMBL/GenBank/DDBJ whole genome shotgun (WGS) entry which is preliminary data.</text>
</comment>
<keyword evidence="2" id="KW-1185">Reference proteome</keyword>
<dbReference type="EMBL" id="PUHQ01000002">
    <property type="protein sequence ID" value="KAG0667131.1"/>
    <property type="molecule type" value="Genomic_DNA"/>
</dbReference>
<organism evidence="1 2">
    <name type="scientific">Rhodotorula mucilaginosa</name>
    <name type="common">Yeast</name>
    <name type="synonym">Rhodotorula rubra</name>
    <dbReference type="NCBI Taxonomy" id="5537"/>
    <lineage>
        <taxon>Eukaryota</taxon>
        <taxon>Fungi</taxon>
        <taxon>Dikarya</taxon>
        <taxon>Basidiomycota</taxon>
        <taxon>Pucciniomycotina</taxon>
        <taxon>Microbotryomycetes</taxon>
        <taxon>Sporidiobolales</taxon>
        <taxon>Sporidiobolaceae</taxon>
        <taxon>Rhodotorula</taxon>
    </lineage>
</organism>
<proteinExistence type="predicted"/>
<name>A0A9P6W7V1_RHOMI</name>
<dbReference type="OrthoDB" id="10277134at2759"/>
<reference evidence="1 2" key="1">
    <citation type="submission" date="2020-11" db="EMBL/GenBank/DDBJ databases">
        <title>Kefir isolates.</title>
        <authorList>
            <person name="Marcisauskas S."/>
            <person name="Kim Y."/>
            <person name="Blasche S."/>
        </authorList>
    </citation>
    <scope>NUCLEOTIDE SEQUENCE [LARGE SCALE GENOMIC DNA]</scope>
    <source>
        <strain evidence="1 2">KR</strain>
    </source>
</reference>